<keyword evidence="12" id="KW-1185">Reference proteome</keyword>
<evidence type="ECO:0000256" key="6">
    <source>
        <dbReference type="ARBA" id="ARBA00022989"/>
    </source>
</evidence>
<evidence type="ECO:0000256" key="9">
    <source>
        <dbReference type="SAM" id="Phobius"/>
    </source>
</evidence>
<feature type="transmembrane region" description="Helical" evidence="9">
    <location>
        <begin position="531"/>
        <end position="549"/>
    </location>
</feature>
<organism evidence="11 12">
    <name type="scientific">Nocardioides marinquilinus</name>
    <dbReference type="NCBI Taxonomy" id="1210400"/>
    <lineage>
        <taxon>Bacteria</taxon>
        <taxon>Bacillati</taxon>
        <taxon>Actinomycetota</taxon>
        <taxon>Actinomycetes</taxon>
        <taxon>Propionibacteriales</taxon>
        <taxon>Nocardioidaceae</taxon>
        <taxon>Nocardioides</taxon>
    </lineage>
</organism>
<keyword evidence="7 9" id="KW-0472">Membrane</keyword>
<keyword evidence="5 9" id="KW-0812">Transmembrane</keyword>
<feature type="transmembrane region" description="Helical" evidence="9">
    <location>
        <begin position="274"/>
        <end position="295"/>
    </location>
</feature>
<protein>
    <submittedName>
        <fullName evidence="11">Carbon starvation CstA family protein</fullName>
    </submittedName>
</protein>
<comment type="caution">
    <text evidence="11">The sequence shown here is derived from an EMBL/GenBank/DDBJ whole genome shotgun (WGS) entry which is preliminary data.</text>
</comment>
<evidence type="ECO:0000256" key="8">
    <source>
        <dbReference type="SAM" id="MobiDB-lite"/>
    </source>
</evidence>
<keyword evidence="6 9" id="KW-1133">Transmembrane helix</keyword>
<feature type="transmembrane region" description="Helical" evidence="9">
    <location>
        <begin position="27"/>
        <end position="47"/>
    </location>
</feature>
<evidence type="ECO:0000256" key="4">
    <source>
        <dbReference type="ARBA" id="ARBA00022475"/>
    </source>
</evidence>
<proteinExistence type="inferred from homology"/>
<feature type="transmembrane region" description="Helical" evidence="9">
    <location>
        <begin position="344"/>
        <end position="370"/>
    </location>
</feature>
<dbReference type="EMBL" id="BAABKG010000006">
    <property type="protein sequence ID" value="GAA5155762.1"/>
    <property type="molecule type" value="Genomic_DNA"/>
</dbReference>
<gene>
    <name evidence="11" type="ORF">GCM10023340_41900</name>
</gene>
<feature type="transmembrane region" description="Helical" evidence="9">
    <location>
        <begin position="561"/>
        <end position="585"/>
    </location>
</feature>
<dbReference type="PANTHER" id="PTHR30252">
    <property type="entry name" value="INNER MEMBRANE PEPTIDE TRANSPORTER"/>
    <property type="match status" value="1"/>
</dbReference>
<accession>A0ABP9Q3H7</accession>
<dbReference type="InterPro" id="IPR051605">
    <property type="entry name" value="CstA"/>
</dbReference>
<feature type="transmembrane region" description="Helical" evidence="9">
    <location>
        <begin position="113"/>
        <end position="132"/>
    </location>
</feature>
<dbReference type="Proteomes" id="UP001500221">
    <property type="component" value="Unassembled WGS sequence"/>
</dbReference>
<comment type="subcellular location">
    <subcellularLocation>
        <location evidence="1">Cell membrane</location>
        <topology evidence="1">Multi-pass membrane protein</topology>
    </subcellularLocation>
</comment>
<feature type="region of interest" description="Disordered" evidence="8">
    <location>
        <begin position="1"/>
        <end position="21"/>
    </location>
</feature>
<feature type="transmembrane region" description="Helical" evidence="9">
    <location>
        <begin position="211"/>
        <end position="230"/>
    </location>
</feature>
<dbReference type="InterPro" id="IPR003706">
    <property type="entry name" value="CstA_N"/>
</dbReference>
<evidence type="ECO:0000256" key="2">
    <source>
        <dbReference type="ARBA" id="ARBA00007755"/>
    </source>
</evidence>
<name>A0ABP9Q3H7_9ACTN</name>
<feature type="transmembrane region" description="Helical" evidence="9">
    <location>
        <begin position="53"/>
        <end position="72"/>
    </location>
</feature>
<feature type="transmembrane region" description="Helical" evidence="9">
    <location>
        <begin position="382"/>
        <end position="405"/>
    </location>
</feature>
<feature type="transmembrane region" description="Helical" evidence="9">
    <location>
        <begin position="592"/>
        <end position="612"/>
    </location>
</feature>
<dbReference type="RefSeq" id="WP_345463548.1">
    <property type="nucleotide sequence ID" value="NZ_BAABKG010000006.1"/>
</dbReference>
<evidence type="ECO:0000256" key="7">
    <source>
        <dbReference type="ARBA" id="ARBA00023136"/>
    </source>
</evidence>
<feature type="transmembrane region" description="Helical" evidence="9">
    <location>
        <begin position="181"/>
        <end position="205"/>
    </location>
</feature>
<evidence type="ECO:0000256" key="5">
    <source>
        <dbReference type="ARBA" id="ARBA00022692"/>
    </source>
</evidence>
<feature type="domain" description="CstA N-terminal" evidence="10">
    <location>
        <begin position="53"/>
        <end position="610"/>
    </location>
</feature>
<keyword evidence="3" id="KW-0813">Transport</keyword>
<evidence type="ECO:0000256" key="1">
    <source>
        <dbReference type="ARBA" id="ARBA00004651"/>
    </source>
</evidence>
<evidence type="ECO:0000259" key="10">
    <source>
        <dbReference type="Pfam" id="PF02554"/>
    </source>
</evidence>
<dbReference type="Pfam" id="PF02554">
    <property type="entry name" value="CstA"/>
    <property type="match status" value="1"/>
</dbReference>
<feature type="transmembrane region" description="Helical" evidence="9">
    <location>
        <begin position="483"/>
        <end position="501"/>
    </location>
</feature>
<sequence>MSTTAPPPTTTASRPTDPDPPNRARQVVVWTLVSVVAAVCWGVIALVRDEQISAIWLLGAALGSYAIAYRFYARFIAKTVLEVDDTRATPAERNGDGTDFEPTDRRVLFGHHFAAIAGAGPLVGPVLAAQMGYLPGTIWIIVGVIVAGAVQDMVVLFLSMRRDGKSLGQMAREEIGPVGGAAALIAVFSIMIILLAVLALVVVNAMAESPWATFSIAMTVPIALFMGVYLRVLRPGRVLETTAIGVTLLLLALVGGGWVESSGLAETFTLSKETLVLCLVVYGFVASVLPVWLLLTPRDYLSTFMKIGTIGLLAVGLLLARPLLQNESVTEFASNGAGPVFAGSLFPFVFITIACGALSGFHALIASGTTPKMIEKESQVRLIGYGGMLAESFVAISAIIAASIIDPGLYYAINSPASLMGDTLQSASEAVANLGFSITPDQLASAAAAVEESTLVSRTGGAPTLAVGMSQIFSEAFGGGGRAFWYHFAIMFEALFILTTVDAGTRVGRFMLQDTLGNVWKPMRNVSWKPGVWICSAVVVGGWGYFLYVGVTDPLGGINQLFPLFGIANQLLAAIALTVATTLLIKHGKLRWAWVPGVPLAWDAVVTLTASWQKVFSDDPVLGFFAQRDKYATALDADQVLPPATDLDGMRQIVTNTTVDGVLAAFFAILVVVVIADAARVCVKALRDPDSVATTEVPYVRSTLVAPAGLVPTKAEKRAMAEAGAGGPGGSS</sequence>
<feature type="transmembrane region" description="Helical" evidence="9">
    <location>
        <begin position="242"/>
        <end position="259"/>
    </location>
</feature>
<evidence type="ECO:0000313" key="12">
    <source>
        <dbReference type="Proteomes" id="UP001500221"/>
    </source>
</evidence>
<evidence type="ECO:0000313" key="11">
    <source>
        <dbReference type="EMBL" id="GAA5155762.1"/>
    </source>
</evidence>
<feature type="transmembrane region" description="Helical" evidence="9">
    <location>
        <begin position="661"/>
        <end position="679"/>
    </location>
</feature>
<keyword evidence="4" id="KW-1003">Cell membrane</keyword>
<feature type="transmembrane region" description="Helical" evidence="9">
    <location>
        <begin position="138"/>
        <end position="160"/>
    </location>
</feature>
<dbReference type="PANTHER" id="PTHR30252:SF3">
    <property type="entry name" value="PYRUVATE_PROTON SYMPORTER BTST"/>
    <property type="match status" value="1"/>
</dbReference>
<evidence type="ECO:0000256" key="3">
    <source>
        <dbReference type="ARBA" id="ARBA00022448"/>
    </source>
</evidence>
<comment type="similarity">
    <text evidence="2">Belongs to the peptide transporter carbon starvation (CstA) (TC 2.A.114) family.</text>
</comment>
<reference evidence="12" key="1">
    <citation type="journal article" date="2019" name="Int. J. Syst. Evol. Microbiol.">
        <title>The Global Catalogue of Microorganisms (GCM) 10K type strain sequencing project: providing services to taxonomists for standard genome sequencing and annotation.</title>
        <authorList>
            <consortium name="The Broad Institute Genomics Platform"/>
            <consortium name="The Broad Institute Genome Sequencing Center for Infectious Disease"/>
            <person name="Wu L."/>
            <person name="Ma J."/>
        </authorList>
    </citation>
    <scope>NUCLEOTIDE SEQUENCE [LARGE SCALE GENOMIC DNA]</scope>
    <source>
        <strain evidence="12">JCM 18459</strain>
    </source>
</reference>
<feature type="transmembrane region" description="Helical" evidence="9">
    <location>
        <begin position="307"/>
        <end position="324"/>
    </location>
</feature>